<dbReference type="PROSITE" id="PS50234">
    <property type="entry name" value="VWFA"/>
    <property type="match status" value="1"/>
</dbReference>
<evidence type="ECO:0008006" key="5">
    <source>
        <dbReference type="Google" id="ProtNLM"/>
    </source>
</evidence>
<evidence type="ECO:0000313" key="4">
    <source>
        <dbReference type="Proteomes" id="UP001642540"/>
    </source>
</evidence>
<gene>
    <name evidence="3" type="ORF">ODALV1_LOCUS11676</name>
</gene>
<evidence type="ECO:0000313" key="3">
    <source>
        <dbReference type="EMBL" id="CAL8104173.1"/>
    </source>
</evidence>
<dbReference type="Pfam" id="PF13768">
    <property type="entry name" value="VWA_3"/>
    <property type="match status" value="1"/>
</dbReference>
<sequence length="829" mass="91589">MVAFGTYDNVSYGLMRLIQRMDLTDNLDDSDDDDWGHGLTTLPIPLVSVNVTAAILKSVAKVEVVQVYENKEAHPIEAVYYFPIPSDGAVIHFEARLNDRVIKGTVKPHEEAQKEYEKAVKNHTTAFLGEETKTDIFKVKVGYLKPGAQAKVIIGYVTEVKNEIGTNASRFYIPTTVAPRYVSPTETKKKDEEVAKMKFMDIPSAPLTLTVSVFSQEDLRSIESPSHVINIQKQGIFPEKKTWRRTLVELKGKTTDMDRDFVMILVPEAVHEPRLYVEKLDNGSTVAMVHWIPSFKSNDLKTEIIFLLDRSGSMAGTSMGLAKSALSSFLHALPADCYFNIVGFGSSYSFLFKDGSQKYDEDSLNEALELAGNMNADLGGTEIRKPLKAIYEQPAVEGYLRQIFILTDGQVNDTDGVLGTIQANADKARVFSLGIGEDASHALVEGMAKAGGGTSAFVTLNERMDEKVLNQLQNGLQPSLTDIELEWEGVKALPPPMLTRTRKPVDPNTISYMQSPKKISPVFDGAQLMVFGLFRNGECPSAVNIKALSPDGPLTFRIEHSPENEVLTGGMMHKLAAVKLVRELELAIAYLPYQHSYLKTRTEKENELKKEVVELACKHGIASKYTSFVAVDDHDQKPLWNDRAMQTRYVPSQRCLGSVPDTSRKRKCSSSAGCAAPLAPKKSCISGQTLPKGGSKLKTYTVTKPLVIVRLIQSQTSTTTPKANPPPVATDPIEKLINLQSFDGSYLLNKNLSDIVGVAVKNMKSEAKALGLKENVYATAVAISFFEKKMTAQKRRWELIVTKSRKWLAIQVTDAKVVEAMMKKAASTF</sequence>
<dbReference type="Gene3D" id="3.40.50.410">
    <property type="entry name" value="von Willebrand factor, type A domain"/>
    <property type="match status" value="1"/>
</dbReference>
<proteinExistence type="predicted"/>
<evidence type="ECO:0000259" key="2">
    <source>
        <dbReference type="PROSITE" id="PS51468"/>
    </source>
</evidence>
<organism evidence="3 4">
    <name type="scientific">Orchesella dallaii</name>
    <dbReference type="NCBI Taxonomy" id="48710"/>
    <lineage>
        <taxon>Eukaryota</taxon>
        <taxon>Metazoa</taxon>
        <taxon>Ecdysozoa</taxon>
        <taxon>Arthropoda</taxon>
        <taxon>Hexapoda</taxon>
        <taxon>Collembola</taxon>
        <taxon>Entomobryomorpha</taxon>
        <taxon>Entomobryoidea</taxon>
        <taxon>Orchesellidae</taxon>
        <taxon>Orchesellinae</taxon>
        <taxon>Orchesella</taxon>
    </lineage>
</organism>
<dbReference type="InterPro" id="IPR013694">
    <property type="entry name" value="VIT"/>
</dbReference>
<dbReference type="SMART" id="SM00327">
    <property type="entry name" value="VWA"/>
    <property type="match status" value="1"/>
</dbReference>
<dbReference type="Pfam" id="PF08487">
    <property type="entry name" value="VIT"/>
    <property type="match status" value="1"/>
</dbReference>
<dbReference type="SMART" id="SM00609">
    <property type="entry name" value="VIT"/>
    <property type="match status" value="1"/>
</dbReference>
<comment type="caution">
    <text evidence="3">The sequence shown here is derived from an EMBL/GenBank/DDBJ whole genome shotgun (WGS) entry which is preliminary data.</text>
</comment>
<dbReference type="InterPro" id="IPR002035">
    <property type="entry name" value="VWF_A"/>
</dbReference>
<reference evidence="3 4" key="1">
    <citation type="submission" date="2024-08" db="EMBL/GenBank/DDBJ databases">
        <authorList>
            <person name="Cucini C."/>
            <person name="Frati F."/>
        </authorList>
    </citation>
    <scope>NUCLEOTIDE SEQUENCE [LARGE SCALE GENOMIC DNA]</scope>
</reference>
<dbReference type="PANTHER" id="PTHR45737">
    <property type="entry name" value="VON WILLEBRAND FACTOR A DOMAIN-CONTAINING PROTEIN 5A"/>
    <property type="match status" value="1"/>
</dbReference>
<dbReference type="PANTHER" id="PTHR45737:SF6">
    <property type="entry name" value="VON WILLEBRAND FACTOR A DOMAIN-CONTAINING PROTEIN 5A"/>
    <property type="match status" value="1"/>
</dbReference>
<name>A0ABP1QIF1_9HEXA</name>
<dbReference type="Proteomes" id="UP001642540">
    <property type="component" value="Unassembled WGS sequence"/>
</dbReference>
<dbReference type="InterPro" id="IPR036465">
    <property type="entry name" value="vWFA_dom_sf"/>
</dbReference>
<dbReference type="PROSITE" id="PS51468">
    <property type="entry name" value="VIT"/>
    <property type="match status" value="1"/>
</dbReference>
<evidence type="ECO:0000259" key="1">
    <source>
        <dbReference type="PROSITE" id="PS50234"/>
    </source>
</evidence>
<feature type="domain" description="VIT" evidence="2">
    <location>
        <begin position="30"/>
        <end position="158"/>
    </location>
</feature>
<keyword evidence="4" id="KW-1185">Reference proteome</keyword>
<feature type="domain" description="VWFA" evidence="1">
    <location>
        <begin position="303"/>
        <end position="476"/>
    </location>
</feature>
<dbReference type="SUPFAM" id="SSF53300">
    <property type="entry name" value="vWA-like"/>
    <property type="match status" value="1"/>
</dbReference>
<dbReference type="EMBL" id="CAXLJM020000035">
    <property type="protein sequence ID" value="CAL8104173.1"/>
    <property type="molecule type" value="Genomic_DNA"/>
</dbReference>
<protein>
    <recommendedName>
        <fullName evidence="5">von Willebrand factor A domain-containing protein 5A</fullName>
    </recommendedName>
</protein>
<accession>A0ABP1QIF1</accession>